<gene>
    <name evidence="8" type="ORF">ACOC_LOCUS3170</name>
</gene>
<dbReference type="GO" id="GO:0009887">
    <property type="term" value="P:animal organ morphogenesis"/>
    <property type="evidence" value="ECO:0007669"/>
    <property type="project" value="TreeGrafter"/>
</dbReference>
<evidence type="ECO:0000256" key="4">
    <source>
        <dbReference type="ARBA" id="ARBA00023157"/>
    </source>
</evidence>
<evidence type="ECO:0000256" key="3">
    <source>
        <dbReference type="ARBA" id="ARBA00022729"/>
    </source>
</evidence>
<keyword evidence="6" id="KW-0812">Transmembrane</keyword>
<reference evidence="10" key="1">
    <citation type="submission" date="2017-02" db="UniProtKB">
        <authorList>
            <consortium name="WormBaseParasite"/>
        </authorList>
    </citation>
    <scope>IDENTIFICATION</scope>
</reference>
<dbReference type="AlphaFoldDB" id="A0A0R3PG09"/>
<keyword evidence="6" id="KW-1133">Transmembrane helix</keyword>
<dbReference type="EMBL" id="UYYA01000851">
    <property type="protein sequence ID" value="VDM54755.1"/>
    <property type="molecule type" value="Genomic_DNA"/>
</dbReference>
<evidence type="ECO:0000256" key="5">
    <source>
        <dbReference type="SAM" id="MobiDB-lite"/>
    </source>
</evidence>
<evidence type="ECO:0000313" key="9">
    <source>
        <dbReference type="Proteomes" id="UP000267027"/>
    </source>
</evidence>
<feature type="region of interest" description="Disordered" evidence="5">
    <location>
        <begin position="119"/>
        <end position="148"/>
    </location>
</feature>
<dbReference type="GO" id="GO:0038098">
    <property type="term" value="P:sequestering of BMP from receptor via BMP binding"/>
    <property type="evidence" value="ECO:0007669"/>
    <property type="project" value="TreeGrafter"/>
</dbReference>
<dbReference type="STRING" id="334426.A0A0R3PG09"/>
<dbReference type="GO" id="GO:0048018">
    <property type="term" value="F:receptor ligand activity"/>
    <property type="evidence" value="ECO:0007669"/>
    <property type="project" value="TreeGrafter"/>
</dbReference>
<evidence type="ECO:0000256" key="2">
    <source>
        <dbReference type="ARBA" id="ARBA00022525"/>
    </source>
</evidence>
<dbReference type="Proteomes" id="UP000267027">
    <property type="component" value="Unassembled WGS sequence"/>
</dbReference>
<proteinExistence type="predicted"/>
<dbReference type="GO" id="GO:0005615">
    <property type="term" value="C:extracellular space"/>
    <property type="evidence" value="ECO:0007669"/>
    <property type="project" value="TreeGrafter"/>
</dbReference>
<feature type="transmembrane region" description="Helical" evidence="6">
    <location>
        <begin position="283"/>
        <end position="305"/>
    </location>
</feature>
<dbReference type="PANTHER" id="PTHR15283:SF4">
    <property type="entry name" value="BURSICON"/>
    <property type="match status" value="1"/>
</dbReference>
<keyword evidence="6" id="KW-0472">Membrane</keyword>
<keyword evidence="4" id="KW-1015">Disulfide bond</keyword>
<dbReference type="WBParaSite" id="ACOC_0000316901-mRNA-1">
    <property type="protein sequence ID" value="ACOC_0000316901-mRNA-1"/>
    <property type="gene ID" value="ACOC_0000316901"/>
</dbReference>
<dbReference type="GO" id="GO:0036122">
    <property type="term" value="F:BMP binding"/>
    <property type="evidence" value="ECO:0007669"/>
    <property type="project" value="TreeGrafter"/>
</dbReference>
<evidence type="ECO:0000256" key="6">
    <source>
        <dbReference type="SAM" id="Phobius"/>
    </source>
</evidence>
<sequence length="315" mass="35349">MEDTEYSPGLGHLFPPNGRDKWSDTRRLVCRQRIMHLPLTGVVLRKLKCFSMILVLCTMSAVRCRPISSDSSSDTEPLSVADGYIHFSVANDSRFREISRKAFESLIITNPKQEFSSSHEIIFRPNGDNNDEKQEKKNRNPGRRKPLIDGRNHALITLNDPHMRPVQRCEGAKFKQRVKAPGCLTKVIVNRFCHGICSSYFIPRINSKKLKAVFKSCAACAPKEYDRFDVTLDCPGQNPPQVTKSIIKLPAVVAAVAADAADAKAAAADSSSTATTERRPADYFWIARSTTTLFIGFLVILAFLLDYTDYKKYKV</sequence>
<dbReference type="OMA" id="GYIHFSV"/>
<keyword evidence="2" id="KW-0964">Secreted</keyword>
<dbReference type="Gene3D" id="2.10.90.10">
    <property type="entry name" value="Cystine-knot cytokines"/>
    <property type="match status" value="1"/>
</dbReference>
<accession>A0A0R3PG09</accession>
<keyword evidence="9" id="KW-1185">Reference proteome</keyword>
<comment type="subcellular location">
    <subcellularLocation>
        <location evidence="1">Secreted</location>
    </subcellularLocation>
</comment>
<organism evidence="10">
    <name type="scientific">Angiostrongylus costaricensis</name>
    <name type="common">Nematode worm</name>
    <dbReference type="NCBI Taxonomy" id="334426"/>
    <lineage>
        <taxon>Eukaryota</taxon>
        <taxon>Metazoa</taxon>
        <taxon>Ecdysozoa</taxon>
        <taxon>Nematoda</taxon>
        <taxon>Chromadorea</taxon>
        <taxon>Rhabditida</taxon>
        <taxon>Rhabditina</taxon>
        <taxon>Rhabditomorpha</taxon>
        <taxon>Strongyloidea</taxon>
        <taxon>Metastrongylidae</taxon>
        <taxon>Angiostrongylus</taxon>
    </lineage>
</organism>
<evidence type="ECO:0000313" key="10">
    <source>
        <dbReference type="WBParaSite" id="ACOC_0000316901-mRNA-1"/>
    </source>
</evidence>
<dbReference type="InterPro" id="IPR029034">
    <property type="entry name" value="Cystine-knot_cytokine"/>
</dbReference>
<dbReference type="InterPro" id="IPR004133">
    <property type="entry name" value="DAN_dom"/>
</dbReference>
<name>A0A0R3PG09_ANGCS</name>
<evidence type="ECO:0000259" key="7">
    <source>
        <dbReference type="Pfam" id="PF03045"/>
    </source>
</evidence>
<reference evidence="8 9" key="2">
    <citation type="submission" date="2018-11" db="EMBL/GenBank/DDBJ databases">
        <authorList>
            <consortium name="Pathogen Informatics"/>
        </authorList>
    </citation>
    <scope>NUCLEOTIDE SEQUENCE [LARGE SCALE GENOMIC DNA]</scope>
    <source>
        <strain evidence="8 9">Costa Rica</strain>
    </source>
</reference>
<evidence type="ECO:0000256" key="1">
    <source>
        <dbReference type="ARBA" id="ARBA00004613"/>
    </source>
</evidence>
<dbReference type="OrthoDB" id="10061784at2759"/>
<protein>
    <submittedName>
        <fullName evidence="10">DAN domain-containing protein</fullName>
    </submittedName>
</protein>
<feature type="domain" description="DAN" evidence="7">
    <location>
        <begin position="155"/>
        <end position="247"/>
    </location>
</feature>
<keyword evidence="3" id="KW-0732">Signal</keyword>
<evidence type="ECO:0000313" key="8">
    <source>
        <dbReference type="EMBL" id="VDM54755.1"/>
    </source>
</evidence>
<dbReference type="PANTHER" id="PTHR15283">
    <property type="entry name" value="GREMLIN 1"/>
    <property type="match status" value="1"/>
</dbReference>
<dbReference type="Pfam" id="PF03045">
    <property type="entry name" value="DAN"/>
    <property type="match status" value="1"/>
</dbReference>